<evidence type="ECO:0000313" key="6">
    <source>
        <dbReference type="EMBL" id="ADU30223.1"/>
    </source>
</evidence>
<proteinExistence type="predicted"/>
<comment type="subcellular location">
    <subcellularLocation>
        <location evidence="1">Membrane</location>
        <topology evidence="1">Multi-pass membrane protein</topology>
    </subcellularLocation>
</comment>
<evidence type="ECO:0000313" key="7">
    <source>
        <dbReference type="Proteomes" id="UP000001401"/>
    </source>
</evidence>
<dbReference type="AlphaFoldDB" id="E6U0A7"/>
<feature type="transmembrane region" description="Helical" evidence="5">
    <location>
        <begin position="6"/>
        <end position="25"/>
    </location>
</feature>
<dbReference type="HOGENOM" id="CLU_015114_1_2_9"/>
<feature type="transmembrane region" description="Helical" evidence="5">
    <location>
        <begin position="34"/>
        <end position="53"/>
    </location>
</feature>
<dbReference type="PANTHER" id="PTHR11040:SF70">
    <property type="entry name" value="OS05G0316100 PROTEIN"/>
    <property type="match status" value="1"/>
</dbReference>
<accession>E6U0A7</accession>
<gene>
    <name evidence="6" type="ordered locus">Bcell_1961</name>
</gene>
<dbReference type="Pfam" id="PF02535">
    <property type="entry name" value="Zip"/>
    <property type="match status" value="1"/>
</dbReference>
<dbReference type="Proteomes" id="UP000001401">
    <property type="component" value="Chromosome"/>
</dbReference>
<protein>
    <submittedName>
        <fullName evidence="6">Zinc/iron permease</fullName>
    </submittedName>
</protein>
<evidence type="ECO:0000256" key="3">
    <source>
        <dbReference type="ARBA" id="ARBA00022989"/>
    </source>
</evidence>
<keyword evidence="7" id="KW-1185">Reference proteome</keyword>
<evidence type="ECO:0000256" key="4">
    <source>
        <dbReference type="ARBA" id="ARBA00023136"/>
    </source>
</evidence>
<sequence length="241" mass="25863">MEFITGSAIAAIATALGAIPALLFIRATHRFRDILLAFCAGVMMAAAVFELIPEALKQADIKIVALGILLGVVSLTLLEQNIPHIDLDHSSSAIQIDQKSMLIIAAICLHNLPEGLSVGVSYASGVEGLGPMIAFAIGLQNMPEGFLVALFLIQQNVKKLYAFLIALLTGMLEFFAAIIGYILTNYVTILIPTGLSFAAGSMLYIVYKELIPESHGDGHALSSTYSFVFGMIGMLWLTRLF</sequence>
<feature type="transmembrane region" description="Helical" evidence="5">
    <location>
        <begin position="189"/>
        <end position="207"/>
    </location>
</feature>
<dbReference type="STRING" id="649639.Bcell_1961"/>
<organism evidence="6 7">
    <name type="scientific">Evansella cellulosilytica (strain ATCC 21833 / DSM 2522 / FERM P-1141 / JCM 9156 / N-4)</name>
    <name type="common">Bacillus cellulosilyticus</name>
    <dbReference type="NCBI Taxonomy" id="649639"/>
    <lineage>
        <taxon>Bacteria</taxon>
        <taxon>Bacillati</taxon>
        <taxon>Bacillota</taxon>
        <taxon>Bacilli</taxon>
        <taxon>Bacillales</taxon>
        <taxon>Bacillaceae</taxon>
        <taxon>Evansella</taxon>
    </lineage>
</organism>
<dbReference type="InterPro" id="IPR003689">
    <property type="entry name" value="ZIP"/>
</dbReference>
<name>E6U0A7_EVAC2</name>
<dbReference type="GO" id="GO:0005385">
    <property type="term" value="F:zinc ion transmembrane transporter activity"/>
    <property type="evidence" value="ECO:0007669"/>
    <property type="project" value="TreeGrafter"/>
</dbReference>
<feature type="transmembrane region" description="Helical" evidence="5">
    <location>
        <begin position="160"/>
        <end position="183"/>
    </location>
</feature>
<evidence type="ECO:0000256" key="1">
    <source>
        <dbReference type="ARBA" id="ARBA00004141"/>
    </source>
</evidence>
<evidence type="ECO:0000256" key="5">
    <source>
        <dbReference type="SAM" id="Phobius"/>
    </source>
</evidence>
<keyword evidence="4 5" id="KW-0472">Membrane</keyword>
<feature type="transmembrane region" description="Helical" evidence="5">
    <location>
        <begin position="59"/>
        <end position="79"/>
    </location>
</feature>
<dbReference type="GO" id="GO:0016020">
    <property type="term" value="C:membrane"/>
    <property type="evidence" value="ECO:0007669"/>
    <property type="project" value="UniProtKB-SubCell"/>
</dbReference>
<feature type="transmembrane region" description="Helical" evidence="5">
    <location>
        <begin position="219"/>
        <end position="238"/>
    </location>
</feature>
<dbReference type="EMBL" id="CP002394">
    <property type="protein sequence ID" value="ADU30223.1"/>
    <property type="molecule type" value="Genomic_DNA"/>
</dbReference>
<dbReference type="PANTHER" id="PTHR11040">
    <property type="entry name" value="ZINC/IRON TRANSPORTER"/>
    <property type="match status" value="1"/>
</dbReference>
<reference evidence="6" key="1">
    <citation type="submission" date="2010-12" db="EMBL/GenBank/DDBJ databases">
        <title>Complete sequence of Bacillus cellulosilyticus DSM 2522.</title>
        <authorList>
            <consortium name="US DOE Joint Genome Institute"/>
            <person name="Lucas S."/>
            <person name="Copeland A."/>
            <person name="Lapidus A."/>
            <person name="Cheng J.-F."/>
            <person name="Bruce D."/>
            <person name="Goodwin L."/>
            <person name="Pitluck S."/>
            <person name="Chertkov O."/>
            <person name="Detter J.C."/>
            <person name="Han C."/>
            <person name="Tapia R."/>
            <person name="Land M."/>
            <person name="Hauser L."/>
            <person name="Jeffries C."/>
            <person name="Kyrpides N."/>
            <person name="Ivanova N."/>
            <person name="Mikhailova N."/>
            <person name="Brumm P."/>
            <person name="Mead D."/>
            <person name="Woyke T."/>
        </authorList>
    </citation>
    <scope>NUCLEOTIDE SEQUENCE [LARGE SCALE GENOMIC DNA]</scope>
    <source>
        <strain evidence="6">DSM 2522</strain>
    </source>
</reference>
<keyword evidence="2 5" id="KW-0812">Transmembrane</keyword>
<dbReference type="KEGG" id="bco:Bcell_1961"/>
<dbReference type="eggNOG" id="COG0428">
    <property type="taxonomic scope" value="Bacteria"/>
</dbReference>
<feature type="transmembrane region" description="Helical" evidence="5">
    <location>
        <begin position="129"/>
        <end position="153"/>
    </location>
</feature>
<keyword evidence="3 5" id="KW-1133">Transmembrane helix</keyword>
<evidence type="ECO:0000256" key="2">
    <source>
        <dbReference type="ARBA" id="ARBA00022692"/>
    </source>
</evidence>